<keyword evidence="15" id="KW-1185">Reference proteome</keyword>
<evidence type="ECO:0000256" key="9">
    <source>
        <dbReference type="ARBA" id="ARBA00023163"/>
    </source>
</evidence>
<keyword evidence="6" id="KW-0779">Telomere</keyword>
<sequence>MATQKAPIFHGRKFILTRTLSNDLATEVRRLIEEHGGVISSSPAGAIEIVDYDELDSRRPEWVSVDYIYDSVAEGALQDSAKYSGAVFSSKPSATQLKGRVRYTVEDDARLLLFAKVRGWESMKSVPASTWKLAESSRVTNHSWQSMHERFRKQLKSKTPKEQRIIIARAVEIIRMRLQRSNDGEAIKEEAIARDSSSIATPANVGPTTPTSSESVVTPVTSLPPRRCGVGTPTHQKRKRGSFAIGNFERSSQEDEEEDVKTDVANVNDTGGARVVFFRSAWAEYAADPRNSFKVSDNCSHASETCTEDQCLLDNGSSEKNGVDVRFATEDESDAIICQLQLETGQKVPVVVNALYYCNGNVDVARAFLKGTLPSNLRMWSQEDDLLVAKLIVDKNTDRSAIKAALAHGKLDSMRISRDTDSILDRIHFLL</sequence>
<organism evidence="14 15">
    <name type="scientific">Plasmopara halstedii</name>
    <name type="common">Downy mildew of sunflower</name>
    <dbReference type="NCBI Taxonomy" id="4781"/>
    <lineage>
        <taxon>Eukaryota</taxon>
        <taxon>Sar</taxon>
        <taxon>Stramenopiles</taxon>
        <taxon>Oomycota</taxon>
        <taxon>Peronosporomycetes</taxon>
        <taxon>Peronosporales</taxon>
        <taxon>Peronosporaceae</taxon>
        <taxon>Plasmopara</taxon>
    </lineage>
</organism>
<comment type="subcellular location">
    <subcellularLocation>
        <location evidence="2">Chromosome</location>
        <location evidence="2">Telomere</location>
    </subcellularLocation>
    <subcellularLocation>
        <location evidence="1">Nucleus</location>
    </subcellularLocation>
</comment>
<protein>
    <recommendedName>
        <fullName evidence="4">Telomeric repeat-binding factor 2-interacting protein 1</fullName>
    </recommendedName>
    <alternativeName>
        <fullName evidence="11">Repressor/activator protein 1 homolog</fullName>
    </alternativeName>
</protein>
<evidence type="ECO:0000256" key="8">
    <source>
        <dbReference type="ARBA" id="ARBA00023159"/>
    </source>
</evidence>
<keyword evidence="10" id="KW-0539">Nucleus</keyword>
<accession>A0A0P1ANA8</accession>
<evidence type="ECO:0000256" key="5">
    <source>
        <dbReference type="ARBA" id="ARBA00022454"/>
    </source>
</evidence>
<evidence type="ECO:0000313" key="14">
    <source>
        <dbReference type="EMBL" id="CEG42477.1"/>
    </source>
</evidence>
<comment type="similarity">
    <text evidence="3">Belongs to the RAP1 family.</text>
</comment>
<dbReference type="InterPro" id="IPR001357">
    <property type="entry name" value="BRCT_dom"/>
</dbReference>
<keyword evidence="8" id="KW-0010">Activator</keyword>
<evidence type="ECO:0000256" key="12">
    <source>
        <dbReference type="SAM" id="MobiDB-lite"/>
    </source>
</evidence>
<dbReference type="PANTHER" id="PTHR16466:SF6">
    <property type="entry name" value="TELOMERIC REPEAT-BINDING FACTOR 2-INTERACTING PROTEIN 1"/>
    <property type="match status" value="1"/>
</dbReference>
<dbReference type="OMA" id="DSRRPEW"/>
<dbReference type="OrthoDB" id="435460at2759"/>
<keyword evidence="9" id="KW-0804">Transcription</keyword>
<feature type="region of interest" description="Disordered" evidence="12">
    <location>
        <begin position="199"/>
        <end position="265"/>
    </location>
</feature>
<evidence type="ECO:0000256" key="11">
    <source>
        <dbReference type="ARBA" id="ARBA00032471"/>
    </source>
</evidence>
<dbReference type="Gene3D" id="1.10.10.60">
    <property type="entry name" value="Homeodomain-like"/>
    <property type="match status" value="1"/>
</dbReference>
<dbReference type="Pfam" id="PF16589">
    <property type="entry name" value="BRCT_2"/>
    <property type="match status" value="1"/>
</dbReference>
<dbReference type="SUPFAM" id="SSF46689">
    <property type="entry name" value="Homeodomain-like"/>
    <property type="match status" value="1"/>
</dbReference>
<dbReference type="AlphaFoldDB" id="A0A0P1ANA8"/>
<dbReference type="PANTHER" id="PTHR16466">
    <property type="entry name" value="TELOMERE REPEAT-BINDING FACTOR 2-INTERACTING PROTEIN 1"/>
    <property type="match status" value="1"/>
</dbReference>
<evidence type="ECO:0000256" key="2">
    <source>
        <dbReference type="ARBA" id="ARBA00004574"/>
    </source>
</evidence>
<dbReference type="GO" id="GO:0042162">
    <property type="term" value="F:telomeric DNA binding"/>
    <property type="evidence" value="ECO:0007669"/>
    <property type="project" value="TreeGrafter"/>
</dbReference>
<evidence type="ECO:0000259" key="13">
    <source>
        <dbReference type="PROSITE" id="PS50172"/>
    </source>
</evidence>
<dbReference type="InterPro" id="IPR036420">
    <property type="entry name" value="BRCT_dom_sf"/>
</dbReference>
<dbReference type="GO" id="GO:0010833">
    <property type="term" value="P:telomere maintenance via telomere lengthening"/>
    <property type="evidence" value="ECO:0007669"/>
    <property type="project" value="TreeGrafter"/>
</dbReference>
<dbReference type="RefSeq" id="XP_024578846.1">
    <property type="nucleotide sequence ID" value="XM_024728362.1"/>
</dbReference>
<evidence type="ECO:0000256" key="3">
    <source>
        <dbReference type="ARBA" id="ARBA00010467"/>
    </source>
</evidence>
<dbReference type="PROSITE" id="PS50172">
    <property type="entry name" value="BRCT"/>
    <property type="match status" value="1"/>
</dbReference>
<evidence type="ECO:0000256" key="10">
    <source>
        <dbReference type="ARBA" id="ARBA00023242"/>
    </source>
</evidence>
<dbReference type="GO" id="GO:0070187">
    <property type="term" value="C:shelterin complex"/>
    <property type="evidence" value="ECO:0007669"/>
    <property type="project" value="TreeGrafter"/>
</dbReference>
<dbReference type="GO" id="GO:0005654">
    <property type="term" value="C:nucleoplasm"/>
    <property type="evidence" value="ECO:0007669"/>
    <property type="project" value="UniProtKB-ARBA"/>
</dbReference>
<keyword evidence="5" id="KW-0158">Chromosome</keyword>
<dbReference type="Proteomes" id="UP000054928">
    <property type="component" value="Unassembled WGS sequence"/>
</dbReference>
<evidence type="ECO:0000256" key="7">
    <source>
        <dbReference type="ARBA" id="ARBA00023015"/>
    </source>
</evidence>
<feature type="compositionally biased region" description="Low complexity" evidence="12">
    <location>
        <begin position="205"/>
        <end position="225"/>
    </location>
</feature>
<dbReference type="InterPro" id="IPR015010">
    <property type="entry name" value="TERF2IP_Myb"/>
</dbReference>
<dbReference type="Pfam" id="PF08914">
    <property type="entry name" value="Myb_Rap1"/>
    <property type="match status" value="1"/>
</dbReference>
<dbReference type="GO" id="GO:0031848">
    <property type="term" value="P:protection from non-homologous end joining at telomere"/>
    <property type="evidence" value="ECO:0007669"/>
    <property type="project" value="TreeGrafter"/>
</dbReference>
<dbReference type="FunFam" id="1.10.10.60:FF:000246">
    <property type="entry name" value="Telomeric repeat-binding factor 2-interacting protein 1"/>
    <property type="match status" value="1"/>
</dbReference>
<dbReference type="InterPro" id="IPR009057">
    <property type="entry name" value="Homeodomain-like_sf"/>
</dbReference>
<dbReference type="GeneID" id="36407803"/>
<evidence type="ECO:0000256" key="1">
    <source>
        <dbReference type="ARBA" id="ARBA00004123"/>
    </source>
</evidence>
<evidence type="ECO:0000313" key="15">
    <source>
        <dbReference type="Proteomes" id="UP000054928"/>
    </source>
</evidence>
<evidence type="ECO:0000256" key="6">
    <source>
        <dbReference type="ARBA" id="ARBA00022895"/>
    </source>
</evidence>
<feature type="domain" description="BRCT" evidence="13">
    <location>
        <begin position="4"/>
        <end position="85"/>
    </location>
</feature>
<dbReference type="Gene3D" id="3.40.50.10190">
    <property type="entry name" value="BRCT domain"/>
    <property type="match status" value="1"/>
</dbReference>
<dbReference type="InterPro" id="IPR039595">
    <property type="entry name" value="TE2IP/Rap1"/>
</dbReference>
<reference evidence="15" key="1">
    <citation type="submission" date="2014-09" db="EMBL/GenBank/DDBJ databases">
        <authorList>
            <person name="Sharma Rahul"/>
            <person name="Thines Marco"/>
        </authorList>
    </citation>
    <scope>NUCLEOTIDE SEQUENCE [LARGE SCALE GENOMIC DNA]</scope>
</reference>
<dbReference type="CDD" id="cd11655">
    <property type="entry name" value="rap1_myb-like"/>
    <property type="match status" value="1"/>
</dbReference>
<name>A0A0P1ANA8_PLAHL</name>
<keyword evidence="7" id="KW-0805">Transcription regulation</keyword>
<proteinExistence type="inferred from homology"/>
<dbReference type="SUPFAM" id="SSF52113">
    <property type="entry name" value="BRCT domain"/>
    <property type="match status" value="1"/>
</dbReference>
<dbReference type="EMBL" id="CCYD01000645">
    <property type="protein sequence ID" value="CEG42477.1"/>
    <property type="molecule type" value="Genomic_DNA"/>
</dbReference>
<evidence type="ECO:0000256" key="4">
    <source>
        <dbReference type="ARBA" id="ARBA00017805"/>
    </source>
</evidence>